<keyword evidence="4 7" id="KW-0689">Ribosomal protein</keyword>
<keyword evidence="2 7" id="KW-0699">rRNA-binding</keyword>
<dbReference type="GO" id="GO:0003735">
    <property type="term" value="F:structural constituent of ribosome"/>
    <property type="evidence" value="ECO:0007669"/>
    <property type="project" value="InterPro"/>
</dbReference>
<comment type="similarity">
    <text evidence="1 7 8">Belongs to the universal ribosomal protein uL22 family.</text>
</comment>
<evidence type="ECO:0000256" key="8">
    <source>
        <dbReference type="RuleBase" id="RU004005"/>
    </source>
</evidence>
<sequence>MEAVAKLQNVPTSPRKMRLVADMIRGKKVSSAINMLKFEPKVGARYMEKLLLSAVANWEVKHEDFANEIGSLVVKTVFVDGGKMLKRIQPAPQGRAHRVRKRSNHITLVVGLPSEGASLADMTESIANQAAEQAAEALESNDKSNQE</sequence>
<dbReference type="InterPro" id="IPR047867">
    <property type="entry name" value="Ribosomal_uL22_bac/org-type"/>
</dbReference>
<dbReference type="OrthoDB" id="9805969at2"/>
<dbReference type="Proteomes" id="UP000006054">
    <property type="component" value="Chromosome"/>
</dbReference>
<evidence type="ECO:0000256" key="7">
    <source>
        <dbReference type="HAMAP-Rule" id="MF_01331"/>
    </source>
</evidence>
<comment type="subunit">
    <text evidence="7 9">Part of the 50S ribosomal subunit.</text>
</comment>
<protein>
    <recommendedName>
        <fullName evidence="6 7">Large ribosomal subunit protein uL22</fullName>
    </recommendedName>
</protein>
<evidence type="ECO:0000313" key="12">
    <source>
        <dbReference type="Proteomes" id="UP000006054"/>
    </source>
</evidence>
<dbReference type="HOGENOM" id="CLU_083987_3_3_10"/>
<dbReference type="SUPFAM" id="SSF54843">
    <property type="entry name" value="Ribosomal protein L22"/>
    <property type="match status" value="1"/>
</dbReference>
<evidence type="ECO:0000313" key="11">
    <source>
        <dbReference type="EMBL" id="AFM05537.1"/>
    </source>
</evidence>
<evidence type="ECO:0000256" key="3">
    <source>
        <dbReference type="ARBA" id="ARBA00022884"/>
    </source>
</evidence>
<comment type="function">
    <text evidence="7">The globular domain of the protein is located near the polypeptide exit tunnel on the outside of the subunit, while an extended beta-hairpin is found that lines the wall of the exit tunnel in the center of the 70S ribosome.</text>
</comment>
<dbReference type="eggNOG" id="COG0091">
    <property type="taxonomic scope" value="Bacteria"/>
</dbReference>
<evidence type="ECO:0000256" key="9">
    <source>
        <dbReference type="RuleBase" id="RU004006"/>
    </source>
</evidence>
<dbReference type="Pfam" id="PF00237">
    <property type="entry name" value="Ribosomal_L22"/>
    <property type="match status" value="1"/>
</dbReference>
<dbReference type="RefSeq" id="WP_014798967.1">
    <property type="nucleotide sequence ID" value="NC_018018.1"/>
</dbReference>
<keyword evidence="12" id="KW-1185">Reference proteome</keyword>
<comment type="function">
    <text evidence="7 10">This protein binds specifically to 23S rRNA; its binding is stimulated by other ribosomal proteins, e.g., L4, L17, and L20. It is important during the early stages of 50S assembly. It makes multiple contacts with different domains of the 23S rRNA in the assembled 50S subunit and ribosome.</text>
</comment>
<dbReference type="PANTHER" id="PTHR13501">
    <property type="entry name" value="CHLOROPLAST 50S RIBOSOMAL PROTEIN L22-RELATED"/>
    <property type="match status" value="1"/>
</dbReference>
<dbReference type="KEGG" id="fli:Fleli_3205"/>
<keyword evidence="5 7" id="KW-0687">Ribonucleoprotein</keyword>
<organism evidence="11 12">
    <name type="scientific">Bernardetia litoralis (strain ATCC 23117 / DSM 6794 / NBRC 15988 / NCIMB 1366 / Fx l1 / Sio-4)</name>
    <name type="common">Flexibacter litoralis</name>
    <dbReference type="NCBI Taxonomy" id="880071"/>
    <lineage>
        <taxon>Bacteria</taxon>
        <taxon>Pseudomonadati</taxon>
        <taxon>Bacteroidota</taxon>
        <taxon>Cytophagia</taxon>
        <taxon>Cytophagales</taxon>
        <taxon>Bernardetiaceae</taxon>
        <taxon>Bernardetia</taxon>
    </lineage>
</organism>
<dbReference type="NCBIfam" id="TIGR01044">
    <property type="entry name" value="rplV_bact"/>
    <property type="match status" value="1"/>
</dbReference>
<dbReference type="InterPro" id="IPR005727">
    <property type="entry name" value="Ribosomal_uL22_bac/chlpt-type"/>
</dbReference>
<name>I4ANK2_BERLS</name>
<dbReference type="PANTHER" id="PTHR13501:SF8">
    <property type="entry name" value="LARGE RIBOSOMAL SUBUNIT PROTEIN UL22M"/>
    <property type="match status" value="1"/>
</dbReference>
<evidence type="ECO:0000256" key="5">
    <source>
        <dbReference type="ARBA" id="ARBA00023274"/>
    </source>
</evidence>
<evidence type="ECO:0000256" key="1">
    <source>
        <dbReference type="ARBA" id="ARBA00009451"/>
    </source>
</evidence>
<dbReference type="Gene3D" id="3.90.470.10">
    <property type="entry name" value="Ribosomal protein L22/L17"/>
    <property type="match status" value="1"/>
</dbReference>
<accession>I4ANK2</accession>
<dbReference type="CDD" id="cd00336">
    <property type="entry name" value="Ribosomal_L22"/>
    <property type="match status" value="1"/>
</dbReference>
<evidence type="ECO:0000256" key="6">
    <source>
        <dbReference type="ARBA" id="ARBA00035207"/>
    </source>
</evidence>
<dbReference type="EMBL" id="CP003345">
    <property type="protein sequence ID" value="AFM05537.1"/>
    <property type="molecule type" value="Genomic_DNA"/>
</dbReference>
<dbReference type="HAMAP" id="MF_01331_B">
    <property type="entry name" value="Ribosomal_uL22_B"/>
    <property type="match status" value="1"/>
</dbReference>
<proteinExistence type="inferred from homology"/>
<dbReference type="AlphaFoldDB" id="I4ANK2"/>
<keyword evidence="3 7" id="KW-0694">RNA-binding</keyword>
<dbReference type="GO" id="GO:0006412">
    <property type="term" value="P:translation"/>
    <property type="evidence" value="ECO:0007669"/>
    <property type="project" value="UniProtKB-UniRule"/>
</dbReference>
<dbReference type="InterPro" id="IPR001063">
    <property type="entry name" value="Ribosomal_uL22"/>
</dbReference>
<dbReference type="PATRIC" id="fig|880071.3.peg.3207"/>
<evidence type="ECO:0000256" key="10">
    <source>
        <dbReference type="RuleBase" id="RU004008"/>
    </source>
</evidence>
<gene>
    <name evidence="7" type="primary">rplV</name>
    <name evidence="11" type="ordered locus">Fleli_3205</name>
</gene>
<evidence type="ECO:0000256" key="4">
    <source>
        <dbReference type="ARBA" id="ARBA00022980"/>
    </source>
</evidence>
<evidence type="ECO:0000256" key="2">
    <source>
        <dbReference type="ARBA" id="ARBA00022730"/>
    </source>
</evidence>
<dbReference type="GO" id="GO:0019843">
    <property type="term" value="F:rRNA binding"/>
    <property type="evidence" value="ECO:0007669"/>
    <property type="project" value="UniProtKB-UniRule"/>
</dbReference>
<dbReference type="GO" id="GO:0022625">
    <property type="term" value="C:cytosolic large ribosomal subunit"/>
    <property type="evidence" value="ECO:0007669"/>
    <property type="project" value="TreeGrafter"/>
</dbReference>
<dbReference type="InterPro" id="IPR036394">
    <property type="entry name" value="Ribosomal_uL22_sf"/>
</dbReference>
<dbReference type="STRING" id="880071.Fleli_3205"/>
<reference evidence="12" key="1">
    <citation type="submission" date="2012-06" db="EMBL/GenBank/DDBJ databases">
        <title>The complete genome of Flexibacter litoralis DSM 6794.</title>
        <authorList>
            <person name="Lucas S."/>
            <person name="Copeland A."/>
            <person name="Lapidus A."/>
            <person name="Glavina del Rio T."/>
            <person name="Dalin E."/>
            <person name="Tice H."/>
            <person name="Bruce D."/>
            <person name="Goodwin L."/>
            <person name="Pitluck S."/>
            <person name="Peters L."/>
            <person name="Ovchinnikova G."/>
            <person name="Lu M."/>
            <person name="Kyrpides N."/>
            <person name="Mavromatis K."/>
            <person name="Ivanova N."/>
            <person name="Brettin T."/>
            <person name="Detter J.C."/>
            <person name="Han C."/>
            <person name="Larimer F."/>
            <person name="Land M."/>
            <person name="Hauser L."/>
            <person name="Markowitz V."/>
            <person name="Cheng J.-F."/>
            <person name="Hugenholtz P."/>
            <person name="Woyke T."/>
            <person name="Wu D."/>
            <person name="Spring S."/>
            <person name="Lang E."/>
            <person name="Kopitz M."/>
            <person name="Brambilla E."/>
            <person name="Klenk H.-P."/>
            <person name="Eisen J.A."/>
        </authorList>
    </citation>
    <scope>NUCLEOTIDE SEQUENCE [LARGE SCALE GENOMIC DNA]</scope>
    <source>
        <strain evidence="12">ATCC 23117 / DSM 6794 / NBRC 15988 / NCIMB 1366 / Sio-4</strain>
    </source>
</reference>